<feature type="chain" id="PRO_5034112572" description="Gfd2/YDR514C-like C-terminal domain-containing protein" evidence="1">
    <location>
        <begin position="18"/>
        <end position="434"/>
    </location>
</feature>
<sequence>MGRLVATLALHTTCSFAQSCTMPVADSSQEWVNEGWYRYTDIVFEWWKEISNLSDRSALKAFLHTDSLISDECPLHPGTKGMEVFMAIIHNGESRLCFSLKQVSYARYWLHAYGLTSEPLPLPSSHYLLTLNDLRGPPSPVTYKTVAELRNALKDVGKHNKRVKTFAGDYALGEMRTVFERVRSVWGERRGAWMAIDFEGWERDHTVITEFGWSVIRWKPEDSGVVEAKEGEKLDEVALKEVREEGHWTVKEYAAYRNGVFVKDNRDNYDFGTTEVLPKVVFKKRIGELISGYAAEGPLYLVFHDRYGDVKYLRQLEVPGIEGLSSIPNKPPGPGLYCVDTKDMFSALEGDSGQQRGLERVCLLLKIYGFNHPHNAGNDAHYTMEALRAMATGKPLDSQREERWPNQTQVLFGQQKGVKVEWTEKDLDSDDEFY</sequence>
<dbReference type="Pfam" id="PF21762">
    <property type="entry name" value="DEDDh_C"/>
    <property type="match status" value="1"/>
</dbReference>
<organism evidence="3 4">
    <name type="scientific">Rhizoctonia solani</name>
    <dbReference type="NCBI Taxonomy" id="456999"/>
    <lineage>
        <taxon>Eukaryota</taxon>
        <taxon>Fungi</taxon>
        <taxon>Dikarya</taxon>
        <taxon>Basidiomycota</taxon>
        <taxon>Agaricomycotina</taxon>
        <taxon>Agaricomycetes</taxon>
        <taxon>Cantharellales</taxon>
        <taxon>Ceratobasidiaceae</taxon>
        <taxon>Rhizoctonia</taxon>
    </lineage>
</organism>
<name>A0A8H2WD41_9AGAM</name>
<dbReference type="PROSITE" id="PS51257">
    <property type="entry name" value="PROKAR_LIPOPROTEIN"/>
    <property type="match status" value="1"/>
</dbReference>
<dbReference type="InterPro" id="IPR036397">
    <property type="entry name" value="RNaseH_sf"/>
</dbReference>
<evidence type="ECO:0000313" key="4">
    <source>
        <dbReference type="Proteomes" id="UP000663843"/>
    </source>
</evidence>
<dbReference type="Proteomes" id="UP000663843">
    <property type="component" value="Unassembled WGS sequence"/>
</dbReference>
<evidence type="ECO:0000259" key="2">
    <source>
        <dbReference type="Pfam" id="PF21762"/>
    </source>
</evidence>
<reference evidence="3" key="1">
    <citation type="submission" date="2021-01" db="EMBL/GenBank/DDBJ databases">
        <authorList>
            <person name="Kaushik A."/>
        </authorList>
    </citation>
    <scope>NUCLEOTIDE SEQUENCE</scope>
    <source>
        <strain evidence="3">AG2-2IIIB</strain>
    </source>
</reference>
<dbReference type="GO" id="GO:0003676">
    <property type="term" value="F:nucleic acid binding"/>
    <property type="evidence" value="ECO:0007669"/>
    <property type="project" value="InterPro"/>
</dbReference>
<dbReference type="InterPro" id="IPR012337">
    <property type="entry name" value="RNaseH-like_sf"/>
</dbReference>
<dbReference type="SUPFAM" id="SSF53098">
    <property type="entry name" value="Ribonuclease H-like"/>
    <property type="match status" value="1"/>
</dbReference>
<accession>A0A8H2WD41</accession>
<feature type="domain" description="Gfd2/YDR514C-like C-terminal" evidence="2">
    <location>
        <begin position="193"/>
        <end position="390"/>
    </location>
</feature>
<dbReference type="GO" id="GO:0005634">
    <property type="term" value="C:nucleus"/>
    <property type="evidence" value="ECO:0007669"/>
    <property type="project" value="TreeGrafter"/>
</dbReference>
<dbReference type="EMBL" id="CAJMWT010000939">
    <property type="protein sequence ID" value="CAE6365470.1"/>
    <property type="molecule type" value="Genomic_DNA"/>
</dbReference>
<dbReference type="InterPro" id="IPR048519">
    <property type="entry name" value="Gfd2/YDR514C-like_C"/>
</dbReference>
<dbReference type="Gene3D" id="3.30.420.10">
    <property type="entry name" value="Ribonuclease H-like superfamily/Ribonuclease H"/>
    <property type="match status" value="1"/>
</dbReference>
<dbReference type="AlphaFoldDB" id="A0A8H2WD41"/>
<dbReference type="InterPro" id="IPR040151">
    <property type="entry name" value="Gfd2/YDR514C-like"/>
</dbReference>
<gene>
    <name evidence="3" type="ORF">RDB_LOCUS14857</name>
</gene>
<protein>
    <recommendedName>
        <fullName evidence="2">Gfd2/YDR514C-like C-terminal domain-containing protein</fullName>
    </recommendedName>
</protein>
<comment type="caution">
    <text evidence="3">The sequence shown here is derived from an EMBL/GenBank/DDBJ whole genome shotgun (WGS) entry which is preliminary data.</text>
</comment>
<keyword evidence="1" id="KW-0732">Signal</keyword>
<evidence type="ECO:0000313" key="3">
    <source>
        <dbReference type="EMBL" id="CAE6365470.1"/>
    </source>
</evidence>
<feature type="signal peptide" evidence="1">
    <location>
        <begin position="1"/>
        <end position="17"/>
    </location>
</feature>
<dbReference type="PANTHER" id="PTHR28083:SF1">
    <property type="entry name" value="GOOD FOR FULL DBP5 ACTIVITY PROTEIN 2"/>
    <property type="match status" value="1"/>
</dbReference>
<dbReference type="PANTHER" id="PTHR28083">
    <property type="entry name" value="GOOD FOR FULL DBP5 ACTIVITY PROTEIN 2"/>
    <property type="match status" value="1"/>
</dbReference>
<evidence type="ECO:0000256" key="1">
    <source>
        <dbReference type="SAM" id="SignalP"/>
    </source>
</evidence>
<proteinExistence type="predicted"/>